<dbReference type="AlphaFoldDB" id="A0A9W8TDF1"/>
<name>A0A9W8TDF1_9AGAR</name>
<sequence>MLAIQPLTIAEIPSRFQEDSGRNLPEHIHRFTQSLNRSGAELYTNYLKQKYVFRASPHQMAVLLQYDTNDTMSLNQLVSCTSIPEDPLMEVLTILVKSRVLVKKMLNRCVLNMGRCCYLKLVQKADRNDAGFKQKSIRISLGVPPKSNVQTESAQVFNGTSDDRKRVIQATILRCALSVPTNLL</sequence>
<evidence type="ECO:0000313" key="3">
    <source>
        <dbReference type="EMBL" id="KAJ3515944.1"/>
    </source>
</evidence>
<dbReference type="GO" id="GO:0031625">
    <property type="term" value="F:ubiquitin protein ligase binding"/>
    <property type="evidence" value="ECO:0007669"/>
    <property type="project" value="InterPro"/>
</dbReference>
<dbReference type="Pfam" id="PF26557">
    <property type="entry name" value="Cullin_AB"/>
    <property type="match status" value="1"/>
</dbReference>
<evidence type="ECO:0000313" key="4">
    <source>
        <dbReference type="Proteomes" id="UP001148786"/>
    </source>
</evidence>
<comment type="caution">
    <text evidence="3">The sequence shown here is derived from an EMBL/GenBank/DDBJ whole genome shotgun (WGS) entry which is preliminary data.</text>
</comment>
<evidence type="ECO:0000256" key="1">
    <source>
        <dbReference type="PROSITE-ProRule" id="PRU00330"/>
    </source>
</evidence>
<evidence type="ECO:0000259" key="2">
    <source>
        <dbReference type="PROSITE" id="PS50069"/>
    </source>
</evidence>
<dbReference type="EMBL" id="JANKHO010000074">
    <property type="protein sequence ID" value="KAJ3515944.1"/>
    <property type="molecule type" value="Genomic_DNA"/>
</dbReference>
<accession>A0A9W8TDF1</accession>
<dbReference type="PROSITE" id="PS50069">
    <property type="entry name" value="CULLIN_2"/>
    <property type="match status" value="1"/>
</dbReference>
<dbReference type="Proteomes" id="UP001148786">
    <property type="component" value="Unassembled WGS sequence"/>
</dbReference>
<keyword evidence="4" id="KW-1185">Reference proteome</keyword>
<reference evidence="3" key="1">
    <citation type="submission" date="2022-07" db="EMBL/GenBank/DDBJ databases">
        <title>Genome Sequence of Agrocybe chaxingu.</title>
        <authorList>
            <person name="Buettner E."/>
        </authorList>
    </citation>
    <scope>NUCLEOTIDE SEQUENCE</scope>
    <source>
        <strain evidence="3">MP-N11</strain>
    </source>
</reference>
<proteinExistence type="inferred from homology"/>
<dbReference type="SUPFAM" id="SSF75632">
    <property type="entry name" value="Cullin homology domain"/>
    <property type="match status" value="1"/>
</dbReference>
<gene>
    <name evidence="3" type="ORF">NLJ89_g1441</name>
</gene>
<feature type="domain" description="Cullin family profile" evidence="2">
    <location>
        <begin position="17"/>
        <end position="96"/>
    </location>
</feature>
<dbReference type="InterPro" id="IPR016158">
    <property type="entry name" value="Cullin_homology"/>
</dbReference>
<organism evidence="3 4">
    <name type="scientific">Agrocybe chaxingu</name>
    <dbReference type="NCBI Taxonomy" id="84603"/>
    <lineage>
        <taxon>Eukaryota</taxon>
        <taxon>Fungi</taxon>
        <taxon>Dikarya</taxon>
        <taxon>Basidiomycota</taxon>
        <taxon>Agaricomycotina</taxon>
        <taxon>Agaricomycetes</taxon>
        <taxon>Agaricomycetidae</taxon>
        <taxon>Agaricales</taxon>
        <taxon>Agaricineae</taxon>
        <taxon>Strophariaceae</taxon>
        <taxon>Agrocybe</taxon>
    </lineage>
</organism>
<dbReference type="InterPro" id="IPR036317">
    <property type="entry name" value="Cullin_homology_sf"/>
</dbReference>
<dbReference type="Gene3D" id="3.30.230.130">
    <property type="entry name" value="Cullin, Chain C, Domain 2"/>
    <property type="match status" value="1"/>
</dbReference>
<dbReference type="OrthoDB" id="27073at2759"/>
<dbReference type="InterPro" id="IPR059120">
    <property type="entry name" value="Cullin-like_AB"/>
</dbReference>
<protein>
    <recommendedName>
        <fullName evidence="2">Cullin family profile domain-containing protein</fullName>
    </recommendedName>
</protein>
<dbReference type="GO" id="GO:0006511">
    <property type="term" value="P:ubiquitin-dependent protein catabolic process"/>
    <property type="evidence" value="ECO:0007669"/>
    <property type="project" value="InterPro"/>
</dbReference>
<comment type="similarity">
    <text evidence="1">Belongs to the cullin family.</text>
</comment>